<evidence type="ECO:0000256" key="2">
    <source>
        <dbReference type="SAM" id="Phobius"/>
    </source>
</evidence>
<feature type="transmembrane region" description="Helical" evidence="2">
    <location>
        <begin position="42"/>
        <end position="60"/>
    </location>
</feature>
<keyword evidence="2" id="KW-0812">Transmembrane</keyword>
<accession>A0A2P4R562</accession>
<keyword evidence="2" id="KW-0472">Membrane</keyword>
<dbReference type="SUPFAM" id="SSF57884">
    <property type="entry name" value="Ada DNA repair protein, N-terminal domain (N-Ada 10)"/>
    <property type="match status" value="1"/>
</dbReference>
<proteinExistence type="predicted"/>
<name>A0A2P4R562_9LACO</name>
<comment type="caution">
    <text evidence="3">The sequence shown here is derived from an EMBL/GenBank/DDBJ whole genome shotgun (WGS) entry which is preliminary data.</text>
</comment>
<feature type="compositionally biased region" description="Basic and acidic residues" evidence="1">
    <location>
        <begin position="128"/>
        <end position="138"/>
    </location>
</feature>
<sequence length="235" mass="25984">MLSLIVLVAFIAIIYFAIKLFKQRKIKVKNRADGSLKKKYRIGLFASIIIFFIAGIAGGANDSTETSSQQGAAPSAKIVKKTKHVGKDKYGIAKQENVALVSKKGKLSKQEKKLQKQKDQIIDDEFQAKQKAKEEQEAAQKQQEQQAKEVQKQQAAAQKQQEEQAKETQQQASSASSSQSRGDMNTGDTGTIVGNSQSHIYHVPGQRGYNMNSSNAVYFNNEQDAINAGYRRSKV</sequence>
<keyword evidence="2" id="KW-1133">Transmembrane helix</keyword>
<feature type="compositionally biased region" description="Polar residues" evidence="1">
    <location>
        <begin position="181"/>
        <end position="199"/>
    </location>
</feature>
<dbReference type="EMBL" id="PPWZ01000057">
    <property type="protein sequence ID" value="POH36387.1"/>
    <property type="molecule type" value="Genomic_DNA"/>
</dbReference>
<feature type="region of interest" description="Disordered" evidence="1">
    <location>
        <begin position="128"/>
        <end position="213"/>
    </location>
</feature>
<organism evidence="3">
    <name type="scientific">Companilactobacillus formosensis</name>
    <dbReference type="NCBI Taxonomy" id="1617889"/>
    <lineage>
        <taxon>Bacteria</taxon>
        <taxon>Bacillati</taxon>
        <taxon>Bacillota</taxon>
        <taxon>Bacilli</taxon>
        <taxon>Lactobacillales</taxon>
        <taxon>Lactobacillaceae</taxon>
        <taxon>Companilactobacillus</taxon>
    </lineage>
</organism>
<evidence type="ECO:0000256" key="1">
    <source>
        <dbReference type="SAM" id="MobiDB-lite"/>
    </source>
</evidence>
<dbReference type="AlphaFoldDB" id="A0A2P4R562"/>
<gene>
    <name evidence="3" type="ORF">C2R26_08385</name>
</gene>
<protein>
    <submittedName>
        <fullName evidence="3">DNA-entry nuclease</fullName>
    </submittedName>
</protein>
<reference evidence="3" key="1">
    <citation type="submission" date="2018-01" db="EMBL/GenBank/DDBJ databases">
        <title>Genome sequnecing of Lactobacillus formosensis KACC 18721.</title>
        <authorList>
            <person name="Kim S.-J."/>
            <person name="Heo J."/>
        </authorList>
    </citation>
    <scope>NUCLEOTIDE SEQUENCE</scope>
    <source>
        <strain evidence="3">KACC 18721</strain>
    </source>
</reference>
<feature type="compositionally biased region" description="Low complexity" evidence="1">
    <location>
        <begin position="167"/>
        <end position="180"/>
    </location>
</feature>
<dbReference type="InterPro" id="IPR035451">
    <property type="entry name" value="Ada-like_dom_sf"/>
</dbReference>
<dbReference type="Gene3D" id="3.40.10.10">
    <property type="entry name" value="DNA Methylphosphotriester Repair Domain"/>
    <property type="match status" value="1"/>
</dbReference>
<evidence type="ECO:0000313" key="3">
    <source>
        <dbReference type="EMBL" id="POH36387.1"/>
    </source>
</evidence>
<feature type="transmembrane region" description="Helical" evidence="2">
    <location>
        <begin position="6"/>
        <end position="21"/>
    </location>
</feature>